<protein>
    <submittedName>
        <fullName evidence="2">Uncharacterized protein</fullName>
    </submittedName>
</protein>
<keyword evidence="1" id="KW-0812">Transmembrane</keyword>
<evidence type="ECO:0000313" key="2">
    <source>
        <dbReference type="EMBL" id="MBW4467445.1"/>
    </source>
</evidence>
<evidence type="ECO:0000313" key="3">
    <source>
        <dbReference type="Proteomes" id="UP000707356"/>
    </source>
</evidence>
<feature type="transmembrane region" description="Helical" evidence="1">
    <location>
        <begin position="202"/>
        <end position="221"/>
    </location>
</feature>
<keyword evidence="1" id="KW-0472">Membrane</keyword>
<proteinExistence type="predicted"/>
<evidence type="ECO:0000256" key="1">
    <source>
        <dbReference type="SAM" id="Phobius"/>
    </source>
</evidence>
<organism evidence="2 3">
    <name type="scientific">Pegethrix bostrychoides GSE-TBD4-15B</name>
    <dbReference type="NCBI Taxonomy" id="2839662"/>
    <lineage>
        <taxon>Bacteria</taxon>
        <taxon>Bacillati</taxon>
        <taxon>Cyanobacteriota</taxon>
        <taxon>Cyanophyceae</taxon>
        <taxon>Oculatellales</taxon>
        <taxon>Oculatellaceae</taxon>
        <taxon>Pegethrix</taxon>
    </lineage>
</organism>
<dbReference type="AlphaFoldDB" id="A0A951U6A7"/>
<gene>
    <name evidence="2" type="ORF">KME07_18620</name>
</gene>
<feature type="transmembrane region" description="Helical" evidence="1">
    <location>
        <begin position="164"/>
        <end position="182"/>
    </location>
</feature>
<reference evidence="2" key="2">
    <citation type="journal article" date="2022" name="Microbiol. Resour. Announc.">
        <title>Metagenome Sequencing to Explore Phylogenomics of Terrestrial Cyanobacteria.</title>
        <authorList>
            <person name="Ward R.D."/>
            <person name="Stajich J.E."/>
            <person name="Johansen J.R."/>
            <person name="Huntemann M."/>
            <person name="Clum A."/>
            <person name="Foster B."/>
            <person name="Foster B."/>
            <person name="Roux S."/>
            <person name="Palaniappan K."/>
            <person name="Varghese N."/>
            <person name="Mukherjee S."/>
            <person name="Reddy T.B.K."/>
            <person name="Daum C."/>
            <person name="Copeland A."/>
            <person name="Chen I.A."/>
            <person name="Ivanova N.N."/>
            <person name="Kyrpides N.C."/>
            <person name="Shapiro N."/>
            <person name="Eloe-Fadrosh E.A."/>
            <person name="Pietrasiak N."/>
        </authorList>
    </citation>
    <scope>NUCLEOTIDE SEQUENCE</scope>
    <source>
        <strain evidence="2">GSE-TBD4-15B</strain>
    </source>
</reference>
<dbReference type="Proteomes" id="UP000707356">
    <property type="component" value="Unassembled WGS sequence"/>
</dbReference>
<name>A0A951U6A7_9CYAN</name>
<accession>A0A951U6A7</accession>
<keyword evidence="1" id="KW-1133">Transmembrane helix</keyword>
<comment type="caution">
    <text evidence="2">The sequence shown here is derived from an EMBL/GenBank/DDBJ whole genome shotgun (WGS) entry which is preliminary data.</text>
</comment>
<sequence>MAQHSVDTSLECREDWAIWQLVDGSNLAANHLKFQVSEIAQISLIRVQVRGGAFQEVLGTAWQVYLTLCNRSELLLHETPDTKAAFAKAAELSRHFAVPLTVVGSEGQSRLAAQPLQLQGLTQRTQSCTTIGCQKSAQRWHIFCKWQLSSTWCWLGKSLSKFSFLLFTVIMANLMILAGGLLHQSAISLVAQVPVSFEPTFWVLRWQMLIELAAVGGIMLIRGAQLSREEHLYITPASLTFCLGSLKIAQMPTGSIHELLFLKQPFPTLLILGEQAIEIHELQYETEFRVMLLHLQVARETLQI</sequence>
<dbReference type="EMBL" id="JAHHHV010000076">
    <property type="protein sequence ID" value="MBW4467445.1"/>
    <property type="molecule type" value="Genomic_DNA"/>
</dbReference>
<reference evidence="2" key="1">
    <citation type="submission" date="2021-05" db="EMBL/GenBank/DDBJ databases">
        <authorList>
            <person name="Pietrasiak N."/>
            <person name="Ward R."/>
            <person name="Stajich J.E."/>
            <person name="Kurbessoian T."/>
        </authorList>
    </citation>
    <scope>NUCLEOTIDE SEQUENCE</scope>
    <source>
        <strain evidence="2">GSE-TBD4-15B</strain>
    </source>
</reference>